<dbReference type="STRING" id="335973.SAMN04488693_11928"/>
<reference evidence="1 2" key="1">
    <citation type="submission" date="2016-10" db="EMBL/GenBank/DDBJ databases">
        <authorList>
            <person name="de Groot N.N."/>
        </authorList>
    </citation>
    <scope>NUCLEOTIDE SEQUENCE [LARGE SCALE GENOMIC DNA]</scope>
    <source>
        <strain evidence="1 2">NP_1H</strain>
    </source>
</reference>
<dbReference type="OrthoDB" id="4549550at2"/>
<evidence type="ECO:0000313" key="2">
    <source>
        <dbReference type="Proteomes" id="UP000199258"/>
    </source>
</evidence>
<sequence length="198" mass="21101">MNQSQNAWIAAAAPAVAQVAAEPVVLPQPPLTGAALPQKGIPEPEAADRLPRRYVTGSAALWIVGVHGGAGESAVARLIDGSRPTQHAWPVIENSGMPPRVLLVCRSNMNGLESARRALIEWTSPQPPHVELMGLAVLADAPGKLPKPLRDLATIVGGGAPRLWHLPWVEAWRTGDAEADQLPRDTRKFITDINSLLS</sequence>
<name>A0A1G8MR77_9MICC</name>
<gene>
    <name evidence="1" type="ORF">SAMN04488693_11928</name>
</gene>
<keyword evidence="2" id="KW-1185">Reference proteome</keyword>
<accession>A0A1G8MR77</accession>
<dbReference type="Proteomes" id="UP000199258">
    <property type="component" value="Unassembled WGS sequence"/>
</dbReference>
<evidence type="ECO:0000313" key="1">
    <source>
        <dbReference type="EMBL" id="SDI70366.1"/>
    </source>
</evidence>
<dbReference type="Pfam" id="PF20373">
    <property type="entry name" value="DUF6668"/>
    <property type="match status" value="1"/>
</dbReference>
<proteinExistence type="predicted"/>
<organism evidence="1 2">
    <name type="scientific">Arthrobacter subterraneus</name>
    <dbReference type="NCBI Taxonomy" id="335973"/>
    <lineage>
        <taxon>Bacteria</taxon>
        <taxon>Bacillati</taxon>
        <taxon>Actinomycetota</taxon>
        <taxon>Actinomycetes</taxon>
        <taxon>Micrococcales</taxon>
        <taxon>Micrococcaceae</taxon>
        <taxon>Arthrobacter</taxon>
    </lineage>
</organism>
<dbReference type="InterPro" id="IPR046609">
    <property type="entry name" value="DUF6668"/>
</dbReference>
<protein>
    <submittedName>
        <fullName evidence="1">Uncharacterized protein</fullName>
    </submittedName>
</protein>
<dbReference type="AlphaFoldDB" id="A0A1G8MR77"/>
<dbReference type="EMBL" id="FNDT01000019">
    <property type="protein sequence ID" value="SDI70366.1"/>
    <property type="molecule type" value="Genomic_DNA"/>
</dbReference>